<name>A0A5A7P0H7_STRAF</name>
<keyword evidence="1" id="KW-0472">Membrane</keyword>
<dbReference type="Proteomes" id="UP000325081">
    <property type="component" value="Unassembled WGS sequence"/>
</dbReference>
<feature type="transmembrane region" description="Helical" evidence="1">
    <location>
        <begin position="104"/>
        <end position="124"/>
    </location>
</feature>
<evidence type="ECO:0000313" key="3">
    <source>
        <dbReference type="Proteomes" id="UP000325081"/>
    </source>
</evidence>
<keyword evidence="2" id="KW-0067">ATP-binding</keyword>
<keyword evidence="1" id="KW-1133">Transmembrane helix</keyword>
<keyword evidence="2" id="KW-0347">Helicase</keyword>
<dbReference type="EMBL" id="BKCP01001002">
    <property type="protein sequence ID" value="GER26295.1"/>
    <property type="molecule type" value="Genomic_DNA"/>
</dbReference>
<dbReference type="GO" id="GO:1990904">
    <property type="term" value="C:ribonucleoprotein complex"/>
    <property type="evidence" value="ECO:0007669"/>
    <property type="project" value="UniProtKB-KW"/>
</dbReference>
<keyword evidence="2" id="KW-0687">Ribonucleoprotein</keyword>
<keyword evidence="3" id="KW-1185">Reference proteome</keyword>
<evidence type="ECO:0000313" key="2">
    <source>
        <dbReference type="EMBL" id="GER26295.1"/>
    </source>
</evidence>
<keyword evidence="2" id="KW-0547">Nucleotide-binding</keyword>
<gene>
    <name evidence="2" type="ORF">STAS_01935</name>
</gene>
<dbReference type="AlphaFoldDB" id="A0A5A7P0H7"/>
<evidence type="ECO:0000256" key="1">
    <source>
        <dbReference type="SAM" id="Phobius"/>
    </source>
</evidence>
<proteinExistence type="predicted"/>
<comment type="caution">
    <text evidence="2">The sequence shown here is derived from an EMBL/GenBank/DDBJ whole genome shotgun (WGS) entry which is preliminary data.</text>
</comment>
<accession>A0A5A7P0H7</accession>
<dbReference type="GO" id="GO:0004386">
    <property type="term" value="F:helicase activity"/>
    <property type="evidence" value="ECO:0007669"/>
    <property type="project" value="UniProtKB-KW"/>
</dbReference>
<keyword evidence="2" id="KW-0378">Hydrolase</keyword>
<organism evidence="2 3">
    <name type="scientific">Striga asiatica</name>
    <name type="common">Asiatic witchweed</name>
    <name type="synonym">Buchnera asiatica</name>
    <dbReference type="NCBI Taxonomy" id="4170"/>
    <lineage>
        <taxon>Eukaryota</taxon>
        <taxon>Viridiplantae</taxon>
        <taxon>Streptophyta</taxon>
        <taxon>Embryophyta</taxon>
        <taxon>Tracheophyta</taxon>
        <taxon>Spermatophyta</taxon>
        <taxon>Magnoliopsida</taxon>
        <taxon>eudicotyledons</taxon>
        <taxon>Gunneridae</taxon>
        <taxon>Pentapetalae</taxon>
        <taxon>asterids</taxon>
        <taxon>lamiids</taxon>
        <taxon>Lamiales</taxon>
        <taxon>Orobanchaceae</taxon>
        <taxon>Buchnereae</taxon>
        <taxon>Striga</taxon>
    </lineage>
</organism>
<protein>
    <submittedName>
        <fullName evidence="2">U5 small nuclear ribonucleoprotein 200 kDa helicase</fullName>
    </submittedName>
</protein>
<sequence length="138" mass="15586">MTLTSSKQTPLHNESSLANLSTKTPLEITFTCFWPSLLWSKVFDSDDDVAMACKTGIGSCTAFCTDSEWLRLLLMSIISPRSLLHSDSDEEEEEYISWLMRRPFNLAFSSFFFLFSSFCSAFSFSNCCSKSWDASCGQ</sequence>
<reference evidence="3" key="1">
    <citation type="journal article" date="2019" name="Curr. Biol.">
        <title>Genome Sequence of Striga asiatica Provides Insight into the Evolution of Plant Parasitism.</title>
        <authorList>
            <person name="Yoshida S."/>
            <person name="Kim S."/>
            <person name="Wafula E.K."/>
            <person name="Tanskanen J."/>
            <person name="Kim Y.M."/>
            <person name="Honaas L."/>
            <person name="Yang Z."/>
            <person name="Spallek T."/>
            <person name="Conn C.E."/>
            <person name="Ichihashi Y."/>
            <person name="Cheong K."/>
            <person name="Cui S."/>
            <person name="Der J.P."/>
            <person name="Gundlach H."/>
            <person name="Jiao Y."/>
            <person name="Hori C."/>
            <person name="Ishida J.K."/>
            <person name="Kasahara H."/>
            <person name="Kiba T."/>
            <person name="Kim M.S."/>
            <person name="Koo N."/>
            <person name="Laohavisit A."/>
            <person name="Lee Y.H."/>
            <person name="Lumba S."/>
            <person name="McCourt P."/>
            <person name="Mortimer J.C."/>
            <person name="Mutuku J.M."/>
            <person name="Nomura T."/>
            <person name="Sasaki-Sekimoto Y."/>
            <person name="Seto Y."/>
            <person name="Wang Y."/>
            <person name="Wakatake T."/>
            <person name="Sakakibara H."/>
            <person name="Demura T."/>
            <person name="Yamaguchi S."/>
            <person name="Yoneyama K."/>
            <person name="Manabe R.I."/>
            <person name="Nelson D.C."/>
            <person name="Schulman A.H."/>
            <person name="Timko M.P."/>
            <person name="dePamphilis C.W."/>
            <person name="Choi D."/>
            <person name="Shirasu K."/>
        </authorList>
    </citation>
    <scope>NUCLEOTIDE SEQUENCE [LARGE SCALE GENOMIC DNA]</scope>
    <source>
        <strain evidence="3">cv. UVA1</strain>
    </source>
</reference>
<keyword evidence="1" id="KW-0812">Transmembrane</keyword>